<dbReference type="PROSITE" id="PS50110">
    <property type="entry name" value="RESPONSE_REGULATORY"/>
    <property type="match status" value="1"/>
</dbReference>
<dbReference type="PANTHER" id="PTHR44520">
    <property type="entry name" value="RESPONSE REGULATOR RCP1-RELATED"/>
    <property type="match status" value="1"/>
</dbReference>
<protein>
    <submittedName>
        <fullName evidence="3">Response regulator</fullName>
    </submittedName>
</protein>
<dbReference type="SUPFAM" id="SSF52172">
    <property type="entry name" value="CheY-like"/>
    <property type="match status" value="1"/>
</dbReference>
<dbReference type="InterPro" id="IPR052893">
    <property type="entry name" value="TCS_response_regulator"/>
</dbReference>
<dbReference type="InterPro" id="IPR011006">
    <property type="entry name" value="CheY-like_superfamily"/>
</dbReference>
<dbReference type="SMART" id="SM00448">
    <property type="entry name" value="REC"/>
    <property type="match status" value="1"/>
</dbReference>
<dbReference type="EMBL" id="BJYT01000001">
    <property type="protein sequence ID" value="GEO07589.1"/>
    <property type="molecule type" value="Genomic_DNA"/>
</dbReference>
<evidence type="ECO:0000259" key="2">
    <source>
        <dbReference type="PROSITE" id="PS50110"/>
    </source>
</evidence>
<accession>A0A512B6K5</accession>
<proteinExistence type="predicted"/>
<dbReference type="GO" id="GO:0000160">
    <property type="term" value="P:phosphorelay signal transduction system"/>
    <property type="evidence" value="ECO:0007669"/>
    <property type="project" value="InterPro"/>
</dbReference>
<evidence type="ECO:0000256" key="1">
    <source>
        <dbReference type="PROSITE-ProRule" id="PRU00169"/>
    </source>
</evidence>
<feature type="modified residue" description="4-aspartylphosphate" evidence="1">
    <location>
        <position position="59"/>
    </location>
</feature>
<organism evidence="3 4">
    <name type="scientific">Segetibacter aerophilus</name>
    <dbReference type="NCBI Taxonomy" id="670293"/>
    <lineage>
        <taxon>Bacteria</taxon>
        <taxon>Pseudomonadati</taxon>
        <taxon>Bacteroidota</taxon>
        <taxon>Chitinophagia</taxon>
        <taxon>Chitinophagales</taxon>
        <taxon>Chitinophagaceae</taxon>
        <taxon>Segetibacter</taxon>
    </lineage>
</organism>
<dbReference type="Pfam" id="PF00072">
    <property type="entry name" value="Response_reg"/>
    <property type="match status" value="1"/>
</dbReference>
<gene>
    <name evidence="3" type="primary">rcp1_1</name>
    <name evidence="3" type="ORF">SAE01_00850</name>
</gene>
<feature type="domain" description="Response regulatory" evidence="2">
    <location>
        <begin position="7"/>
        <end position="126"/>
    </location>
</feature>
<name>A0A512B6K5_9BACT</name>
<dbReference type="Gene3D" id="3.40.50.2300">
    <property type="match status" value="1"/>
</dbReference>
<dbReference type="Proteomes" id="UP000321513">
    <property type="component" value="Unassembled WGS sequence"/>
</dbReference>
<sequence>MNSSSINILIADDDNDDAQLLSEAILNILPSGKCSHVVDGIAALRHIKTNVEPDLVFLDLNMPLKNGINCLKDIYNLDLLPNTPIVIYSTSKNIKDIEDAYKYGASFYIVKPASFKELCKIIKLAITILGKPKSERVEKSNFVLREETKTV</sequence>
<reference evidence="3 4" key="1">
    <citation type="submission" date="2019-07" db="EMBL/GenBank/DDBJ databases">
        <title>Whole genome shotgun sequence of Segetibacter aerophilus NBRC 106135.</title>
        <authorList>
            <person name="Hosoyama A."/>
            <person name="Uohara A."/>
            <person name="Ohji S."/>
            <person name="Ichikawa N."/>
        </authorList>
    </citation>
    <scope>NUCLEOTIDE SEQUENCE [LARGE SCALE GENOMIC DNA]</scope>
    <source>
        <strain evidence="3 4">NBRC 106135</strain>
    </source>
</reference>
<dbReference type="OrthoDB" id="7631574at2"/>
<keyword evidence="1" id="KW-0597">Phosphoprotein</keyword>
<evidence type="ECO:0000313" key="4">
    <source>
        <dbReference type="Proteomes" id="UP000321513"/>
    </source>
</evidence>
<dbReference type="InterPro" id="IPR001789">
    <property type="entry name" value="Sig_transdc_resp-reg_receiver"/>
</dbReference>
<comment type="caution">
    <text evidence="3">The sequence shown here is derived from an EMBL/GenBank/DDBJ whole genome shotgun (WGS) entry which is preliminary data.</text>
</comment>
<dbReference type="RefSeq" id="WP_147201556.1">
    <property type="nucleotide sequence ID" value="NZ_BJYT01000001.1"/>
</dbReference>
<evidence type="ECO:0000313" key="3">
    <source>
        <dbReference type="EMBL" id="GEO07589.1"/>
    </source>
</evidence>
<keyword evidence="4" id="KW-1185">Reference proteome</keyword>
<dbReference type="AlphaFoldDB" id="A0A512B6K5"/>